<feature type="transmembrane region" description="Helical" evidence="1">
    <location>
        <begin position="127"/>
        <end position="147"/>
    </location>
</feature>
<name>A0A921EKR7_LACJH</name>
<evidence type="ECO:0008006" key="4">
    <source>
        <dbReference type="Google" id="ProtNLM"/>
    </source>
</evidence>
<protein>
    <recommendedName>
        <fullName evidence="4">Yip1 domain-containing protein</fullName>
    </recommendedName>
</protein>
<evidence type="ECO:0000313" key="3">
    <source>
        <dbReference type="Proteomes" id="UP000732527"/>
    </source>
</evidence>
<keyword evidence="1" id="KW-0472">Membrane</keyword>
<evidence type="ECO:0000313" key="2">
    <source>
        <dbReference type="EMBL" id="HJE49361.1"/>
    </source>
</evidence>
<sequence>MRRKFIIKDEVQAPQEETPNTYWRWLVESWRYPLGHNLGEKWYGVVTLLGEDIVLFIGLAITSNYIANLFDITLIYHASGFTFWAIVILFCVQIITILCSMVGHLFVFGSIGGFWQYVNKVAQVTNWNFWIVICAFFFLILSLSSGLLGFGEALVWIFYALFSLGSFLLVVCPDPGTEKMIHDPFWGAVIYLVMIVVIYAIIWGLAFSIMINL</sequence>
<gene>
    <name evidence="2" type="ORF">K8V69_04165</name>
</gene>
<reference evidence="2" key="2">
    <citation type="submission" date="2021-09" db="EMBL/GenBank/DDBJ databases">
        <authorList>
            <person name="Gilroy R."/>
        </authorList>
    </citation>
    <scope>NUCLEOTIDE SEQUENCE</scope>
    <source>
        <strain evidence="2">CHK192-2623</strain>
    </source>
</reference>
<reference evidence="2" key="1">
    <citation type="journal article" date="2021" name="PeerJ">
        <title>Extensive microbial diversity within the chicken gut microbiome revealed by metagenomics and culture.</title>
        <authorList>
            <person name="Gilroy R."/>
            <person name="Ravi A."/>
            <person name="Getino M."/>
            <person name="Pursley I."/>
            <person name="Horton D.L."/>
            <person name="Alikhan N.F."/>
            <person name="Baker D."/>
            <person name="Gharbi K."/>
            <person name="Hall N."/>
            <person name="Watson M."/>
            <person name="Adriaenssens E.M."/>
            <person name="Foster-Nyarko E."/>
            <person name="Jarju S."/>
            <person name="Secka A."/>
            <person name="Antonio M."/>
            <person name="Oren A."/>
            <person name="Chaudhuri R.R."/>
            <person name="La Ragione R."/>
            <person name="Hildebrand F."/>
            <person name="Pallen M.J."/>
        </authorList>
    </citation>
    <scope>NUCLEOTIDE SEQUENCE</scope>
    <source>
        <strain evidence="2">CHK192-2623</strain>
    </source>
</reference>
<dbReference type="AlphaFoldDB" id="A0A921EKR7"/>
<dbReference type="Proteomes" id="UP000732527">
    <property type="component" value="Unassembled WGS sequence"/>
</dbReference>
<keyword evidence="1" id="KW-1133">Transmembrane helix</keyword>
<dbReference type="EMBL" id="DYYQ01000025">
    <property type="protein sequence ID" value="HJE49361.1"/>
    <property type="molecule type" value="Genomic_DNA"/>
</dbReference>
<feature type="transmembrane region" description="Helical" evidence="1">
    <location>
        <begin position="185"/>
        <end position="211"/>
    </location>
</feature>
<feature type="transmembrane region" description="Helical" evidence="1">
    <location>
        <begin position="82"/>
        <end position="115"/>
    </location>
</feature>
<organism evidence="2 3">
    <name type="scientific">Lactobacillus johnsonii</name>
    <dbReference type="NCBI Taxonomy" id="33959"/>
    <lineage>
        <taxon>Bacteria</taxon>
        <taxon>Bacillati</taxon>
        <taxon>Bacillota</taxon>
        <taxon>Bacilli</taxon>
        <taxon>Lactobacillales</taxon>
        <taxon>Lactobacillaceae</taxon>
        <taxon>Lactobacillus</taxon>
    </lineage>
</organism>
<evidence type="ECO:0000256" key="1">
    <source>
        <dbReference type="SAM" id="Phobius"/>
    </source>
</evidence>
<feature type="transmembrane region" description="Helical" evidence="1">
    <location>
        <begin position="153"/>
        <end position="173"/>
    </location>
</feature>
<comment type="caution">
    <text evidence="2">The sequence shown here is derived from an EMBL/GenBank/DDBJ whole genome shotgun (WGS) entry which is preliminary data.</text>
</comment>
<accession>A0A921EKR7</accession>
<keyword evidence="1" id="KW-0812">Transmembrane</keyword>
<proteinExistence type="predicted"/>